<dbReference type="InterPro" id="IPR013087">
    <property type="entry name" value="Znf_C2H2_type"/>
</dbReference>
<feature type="region of interest" description="Disordered" evidence="1">
    <location>
        <begin position="471"/>
        <end position="511"/>
    </location>
</feature>
<dbReference type="Pfam" id="PF26176">
    <property type="entry name" value="zf_C2H2_17_2"/>
    <property type="match status" value="1"/>
</dbReference>
<dbReference type="GeneID" id="19466760"/>
<dbReference type="InterPro" id="IPR059009">
    <property type="entry name" value="Znf_C2H2_17_1st"/>
</dbReference>
<protein>
    <submittedName>
        <fullName evidence="3">C2H2 and C2HC zinc finger</fullName>
    </submittedName>
</protein>
<feature type="compositionally biased region" description="Polar residues" evidence="1">
    <location>
        <begin position="71"/>
        <end position="108"/>
    </location>
</feature>
<dbReference type="OrthoDB" id="5062908at2759"/>
<feature type="region of interest" description="Disordered" evidence="1">
    <location>
        <begin position="58"/>
        <end position="138"/>
    </location>
</feature>
<feature type="domain" description="C2H2-type" evidence="2">
    <location>
        <begin position="443"/>
        <end position="473"/>
    </location>
</feature>
<reference evidence="3 4" key="1">
    <citation type="journal article" date="2013" name="BMC Genomics">
        <title>Genomics-driven discovery of the pneumocandin biosynthetic gene cluster in the fungus Glarea lozoyensis.</title>
        <authorList>
            <person name="Chen L."/>
            <person name="Yue Q."/>
            <person name="Zhang X."/>
            <person name="Xiang M."/>
            <person name="Wang C."/>
            <person name="Li S."/>
            <person name="Che Y."/>
            <person name="Ortiz-Lopez F.J."/>
            <person name="Bills G.F."/>
            <person name="Liu X."/>
            <person name="An Z."/>
        </authorList>
    </citation>
    <scope>NUCLEOTIDE SEQUENCE [LARGE SCALE GENOMIC DNA]</scope>
    <source>
        <strain evidence="4">ATCC 20868 / MF5171</strain>
    </source>
</reference>
<dbReference type="AlphaFoldDB" id="S3D615"/>
<dbReference type="InterPro" id="IPR059095">
    <property type="entry name" value="Znf_C2H2_17_2nd"/>
</dbReference>
<dbReference type="RefSeq" id="XP_008080586.1">
    <property type="nucleotide sequence ID" value="XM_008082395.1"/>
</dbReference>
<evidence type="ECO:0000256" key="1">
    <source>
        <dbReference type="SAM" id="MobiDB-lite"/>
    </source>
</evidence>
<dbReference type="OMA" id="HHLYHNV"/>
<dbReference type="EMBL" id="KE145359">
    <property type="protein sequence ID" value="EPE32574.1"/>
    <property type="molecule type" value="Genomic_DNA"/>
</dbReference>
<dbReference type="Gene3D" id="3.30.160.60">
    <property type="entry name" value="Classic Zinc Finger"/>
    <property type="match status" value="1"/>
</dbReference>
<dbReference type="KEGG" id="glz:GLAREA_07708"/>
<organism evidence="3 4">
    <name type="scientific">Glarea lozoyensis (strain ATCC 20868 / MF5171)</name>
    <dbReference type="NCBI Taxonomy" id="1116229"/>
    <lineage>
        <taxon>Eukaryota</taxon>
        <taxon>Fungi</taxon>
        <taxon>Dikarya</taxon>
        <taxon>Ascomycota</taxon>
        <taxon>Pezizomycotina</taxon>
        <taxon>Leotiomycetes</taxon>
        <taxon>Helotiales</taxon>
        <taxon>Helotiaceae</taxon>
        <taxon>Glarea</taxon>
    </lineage>
</organism>
<sequence>MNQGMPLLSFRPTEPVQGQNSASVWNEGQQYSQQIQGFPDSCQFWQASQASLVNQSIGRDLGPEQNHDPWSDSTVATSKFESQDMSSITAQESLGAHSQQATHTSVTPYDQDRSRTYPQPSHGSFHMSSTKQDLTGRSVSPENTALYTPTQMDIQDYETYLGDDLSGAQNIFHGSSTSNAEQQMINASAAGPFTNIYPTAGEELLVSSYPISMANQGPAVSESMMYNPSVIAGSELQWDSNAVDDFLGSPISSPISPISSTSPGETWSIPNMMVPSTNSPPRFEAISPRFVQDPELVELSSYETGDRVTRKPMGPRHSKVVGDIAAAHSRQQLLGTLDLNEETLKLTSRSSLDDNNAARLHPLYQNVKPGSDGFYHCPWEGQSSCQHKAEKLKCNYDKFVDSHLKPYRCKVVACENLNFSSTACLLRHEREAHAMHGHGNKPFLCSYKECDRAAANNGFPRHWNLRDHMRRVHNDGGSVSPPPSGHSRGKKRKNDEKPENQPTEKVLKRVTSPAVVLHQPQEPSPEDLYHQEYLRLLALVEQIRNPKDAHNLEYLQNTMESLRILHRTSSFASGRRFSRQQAHQSG</sequence>
<dbReference type="eggNOG" id="ENOG502SNG2">
    <property type="taxonomic scope" value="Eukaryota"/>
</dbReference>
<dbReference type="Proteomes" id="UP000016922">
    <property type="component" value="Unassembled WGS sequence"/>
</dbReference>
<dbReference type="SMART" id="SM00355">
    <property type="entry name" value="ZnF_C2H2"/>
    <property type="match status" value="2"/>
</dbReference>
<feature type="compositionally biased region" description="Polar residues" evidence="1">
    <location>
        <begin position="116"/>
        <end position="138"/>
    </location>
</feature>
<evidence type="ECO:0000259" key="2">
    <source>
        <dbReference type="SMART" id="SM00355"/>
    </source>
</evidence>
<gene>
    <name evidence="3" type="ORF">GLAREA_07708</name>
</gene>
<evidence type="ECO:0000313" key="3">
    <source>
        <dbReference type="EMBL" id="EPE32574.1"/>
    </source>
</evidence>
<dbReference type="Pfam" id="PF26177">
    <property type="entry name" value="zf_C2H2_17_1st"/>
    <property type="match status" value="1"/>
</dbReference>
<accession>S3D615</accession>
<keyword evidence="4" id="KW-1185">Reference proteome</keyword>
<dbReference type="HOGENOM" id="CLU_024747_0_0_1"/>
<feature type="domain" description="C2H2-type" evidence="2">
    <location>
        <begin position="407"/>
        <end position="433"/>
    </location>
</feature>
<proteinExistence type="predicted"/>
<evidence type="ECO:0000313" key="4">
    <source>
        <dbReference type="Proteomes" id="UP000016922"/>
    </source>
</evidence>
<name>S3D615_GLAL2</name>
<feature type="compositionally biased region" description="Basic and acidic residues" evidence="1">
    <location>
        <begin position="61"/>
        <end position="70"/>
    </location>
</feature>
<feature type="region of interest" description="Disordered" evidence="1">
    <location>
        <begin position="1"/>
        <end position="20"/>
    </location>
</feature>